<evidence type="ECO:0000313" key="6">
    <source>
        <dbReference type="Ensembl" id="ENSSFOP00015075298.1"/>
    </source>
</evidence>
<dbReference type="GO" id="GO:0034620">
    <property type="term" value="P:cellular response to unfolded protein"/>
    <property type="evidence" value="ECO:0007669"/>
    <property type="project" value="InterPro"/>
</dbReference>
<evidence type="ECO:0000313" key="5">
    <source>
        <dbReference type="EMBL" id="KPP57528.1"/>
    </source>
</evidence>
<dbReference type="PANTHER" id="PTHR46906">
    <property type="entry name" value="HEAT SHOCK PROTEIN BETA-8"/>
    <property type="match status" value="1"/>
</dbReference>
<evidence type="ECO:0000256" key="1">
    <source>
        <dbReference type="PROSITE-ProRule" id="PRU00285"/>
    </source>
</evidence>
<sequence length="202" mass="22045">MAEGHFYPRGRAGGGIARDPFGEQSFASRFMDDQFAMPPFQDDLSMDWPAWARPRLSSPFPSSLRSAFPRTSLDAAPGGYSPRYSDAADAPAAARGDAWKVCVNVHNFTPEELSIKTKEGFVEVSGKHEEKQDEGGSVTKTFNKKIQIPRDVDPLSVFASLSPEGVLIIEAPQTPPYYLFNNDTPSSEGGEAEVKSQEMPVA</sequence>
<feature type="domain" description="SHSP" evidence="4">
    <location>
        <begin position="81"/>
        <end position="188"/>
    </location>
</feature>
<comment type="similarity">
    <text evidence="1 2">Belongs to the small heat shock protein (HSP20) family.</text>
</comment>
<dbReference type="Proteomes" id="UP000034805">
    <property type="component" value="Unassembled WGS sequence"/>
</dbReference>
<dbReference type="Gene3D" id="2.60.40.790">
    <property type="match status" value="1"/>
</dbReference>
<dbReference type="InterPro" id="IPR008978">
    <property type="entry name" value="HSP20-like_chaperone"/>
</dbReference>
<reference evidence="6 8" key="2">
    <citation type="submission" date="2019-04" db="EMBL/GenBank/DDBJ databases">
        <authorList>
            <consortium name="Wellcome Sanger Institute Data Sharing"/>
        </authorList>
    </citation>
    <scope>NUCLEOTIDE SEQUENCE [LARGE SCALE GENOMIC DNA]</scope>
</reference>
<dbReference type="Proteomes" id="UP000694397">
    <property type="component" value="Chromosome 6"/>
</dbReference>
<name>A0A0P7UER1_SCLFO</name>
<dbReference type="OrthoDB" id="10060792at2759"/>
<dbReference type="GeneTree" id="ENSGT00940000160605"/>
<dbReference type="STRING" id="113540.ENSSFOP00015075298"/>
<dbReference type="EMBL" id="JARO02016200">
    <property type="protein sequence ID" value="KPP57528.1"/>
    <property type="molecule type" value="Genomic_DNA"/>
</dbReference>
<dbReference type="SUPFAM" id="SSF49764">
    <property type="entry name" value="HSP20-like chaperones"/>
    <property type="match status" value="1"/>
</dbReference>
<proteinExistence type="inferred from homology"/>
<dbReference type="GO" id="GO:0005737">
    <property type="term" value="C:cytoplasm"/>
    <property type="evidence" value="ECO:0007669"/>
    <property type="project" value="TreeGrafter"/>
</dbReference>
<reference evidence="5 7" key="1">
    <citation type="submission" date="2015-08" db="EMBL/GenBank/DDBJ databases">
        <title>The genome of the Asian arowana (Scleropages formosus).</title>
        <authorList>
            <person name="Tan M.H."/>
            <person name="Gan H.M."/>
            <person name="Croft L.J."/>
            <person name="Austin C.M."/>
        </authorList>
    </citation>
    <scope>NUCLEOTIDE SEQUENCE [LARGE SCALE GENOMIC DNA]</scope>
    <source>
        <strain evidence="5">Aro1</strain>
    </source>
</reference>
<evidence type="ECO:0000256" key="2">
    <source>
        <dbReference type="RuleBase" id="RU003616"/>
    </source>
</evidence>
<dbReference type="GO" id="GO:0042803">
    <property type="term" value="F:protein homodimerization activity"/>
    <property type="evidence" value="ECO:0007669"/>
    <property type="project" value="InterPro"/>
</dbReference>
<evidence type="ECO:0000256" key="3">
    <source>
        <dbReference type="SAM" id="MobiDB-lite"/>
    </source>
</evidence>
<dbReference type="PROSITE" id="PS01031">
    <property type="entry name" value="SHSP"/>
    <property type="match status" value="1"/>
</dbReference>
<dbReference type="AlphaFoldDB" id="A0A0P7UER1"/>
<evidence type="ECO:0000313" key="7">
    <source>
        <dbReference type="Proteomes" id="UP000034805"/>
    </source>
</evidence>
<reference evidence="6" key="3">
    <citation type="submission" date="2025-05" db="UniProtKB">
        <authorList>
            <consortium name="Ensembl"/>
        </authorList>
    </citation>
    <scope>IDENTIFICATION</scope>
</reference>
<feature type="region of interest" description="Disordered" evidence="3">
    <location>
        <begin position="179"/>
        <end position="202"/>
    </location>
</feature>
<dbReference type="PANTHER" id="PTHR46906:SF1">
    <property type="entry name" value="HEAT SHOCK PROTEIN BETA-8"/>
    <property type="match status" value="1"/>
</dbReference>
<dbReference type="InterPro" id="IPR001436">
    <property type="entry name" value="Alpha-crystallin/sHSP_animal"/>
</dbReference>
<dbReference type="PRINTS" id="PR00299">
    <property type="entry name" value="ACRYSTALLIN"/>
</dbReference>
<dbReference type="InterPro" id="IPR043254">
    <property type="entry name" value="HSPB8"/>
</dbReference>
<evidence type="ECO:0000259" key="4">
    <source>
        <dbReference type="PROSITE" id="PS01031"/>
    </source>
</evidence>
<dbReference type="Pfam" id="PF00011">
    <property type="entry name" value="HSP20"/>
    <property type="match status" value="1"/>
</dbReference>
<dbReference type="GO" id="GO:0005634">
    <property type="term" value="C:nucleus"/>
    <property type="evidence" value="ECO:0007669"/>
    <property type="project" value="TreeGrafter"/>
</dbReference>
<keyword evidence="5" id="KW-0346">Stress response</keyword>
<dbReference type="Ensembl" id="ENSSFOT00015065520.1">
    <property type="protein sequence ID" value="ENSSFOP00015075298.1"/>
    <property type="gene ID" value="ENSSFOG00015029913.1"/>
</dbReference>
<gene>
    <name evidence="6" type="primary">HSPB8</name>
    <name evidence="5" type="ORF">Z043_124738</name>
</gene>
<dbReference type="GO" id="GO:0101031">
    <property type="term" value="C:protein folding chaperone complex"/>
    <property type="evidence" value="ECO:0007669"/>
    <property type="project" value="TreeGrafter"/>
</dbReference>
<evidence type="ECO:0000313" key="8">
    <source>
        <dbReference type="Proteomes" id="UP000694397"/>
    </source>
</evidence>
<organism evidence="5 7">
    <name type="scientific">Scleropages formosus</name>
    <name type="common">Asian bonytongue</name>
    <name type="synonym">Osteoglossum formosum</name>
    <dbReference type="NCBI Taxonomy" id="113540"/>
    <lineage>
        <taxon>Eukaryota</taxon>
        <taxon>Metazoa</taxon>
        <taxon>Chordata</taxon>
        <taxon>Craniata</taxon>
        <taxon>Vertebrata</taxon>
        <taxon>Euteleostomi</taxon>
        <taxon>Actinopterygii</taxon>
        <taxon>Neopterygii</taxon>
        <taxon>Teleostei</taxon>
        <taxon>Osteoglossocephala</taxon>
        <taxon>Osteoglossomorpha</taxon>
        <taxon>Osteoglossiformes</taxon>
        <taxon>Osteoglossidae</taxon>
        <taxon>Scleropages</taxon>
    </lineage>
</organism>
<accession>A0A0P7UER1</accession>
<dbReference type="InterPro" id="IPR002068">
    <property type="entry name" value="A-crystallin/Hsp20_dom"/>
</dbReference>
<keyword evidence="8" id="KW-1185">Reference proteome</keyword>
<protein>
    <submittedName>
        <fullName evidence="5">Heat shock protein beta-8-like</fullName>
    </submittedName>
    <submittedName>
        <fullName evidence="6">Heat shock protein family B (small) member 8</fullName>
    </submittedName>
</protein>